<evidence type="ECO:0000313" key="1">
    <source>
        <dbReference type="EMBL" id="KKM18697.1"/>
    </source>
</evidence>
<dbReference type="InterPro" id="IPR027417">
    <property type="entry name" value="P-loop_NTPase"/>
</dbReference>
<dbReference type="Gene3D" id="3.40.50.300">
    <property type="entry name" value="P-loop containing nucleotide triphosphate hydrolases"/>
    <property type="match status" value="1"/>
</dbReference>
<gene>
    <name evidence="1" type="ORF">LCGC14_1663100</name>
</gene>
<dbReference type="SUPFAM" id="SSF52540">
    <property type="entry name" value="P-loop containing nucleoside triphosphate hydrolases"/>
    <property type="match status" value="1"/>
</dbReference>
<proteinExistence type="predicted"/>
<reference evidence="1" key="1">
    <citation type="journal article" date="2015" name="Nature">
        <title>Complex archaea that bridge the gap between prokaryotes and eukaryotes.</title>
        <authorList>
            <person name="Spang A."/>
            <person name="Saw J.H."/>
            <person name="Jorgensen S.L."/>
            <person name="Zaremba-Niedzwiedzka K."/>
            <person name="Martijn J."/>
            <person name="Lind A.E."/>
            <person name="van Eijk R."/>
            <person name="Schleper C."/>
            <person name="Guy L."/>
            <person name="Ettema T.J."/>
        </authorList>
    </citation>
    <scope>NUCLEOTIDE SEQUENCE</scope>
</reference>
<comment type="caution">
    <text evidence="1">The sequence shown here is derived from an EMBL/GenBank/DDBJ whole genome shotgun (WGS) entry which is preliminary data.</text>
</comment>
<accession>A0A0F9HU85</accession>
<organism evidence="1">
    <name type="scientific">marine sediment metagenome</name>
    <dbReference type="NCBI Taxonomy" id="412755"/>
    <lineage>
        <taxon>unclassified sequences</taxon>
        <taxon>metagenomes</taxon>
        <taxon>ecological metagenomes</taxon>
    </lineage>
</organism>
<name>A0A0F9HU85_9ZZZZ</name>
<sequence length="128" mass="14222">MNKKINIIFLNGVGSVGKTSIANALQDIVEEPYLHIGVDHFFIMLPKKYLPGGSQAIDGVDFITEESEEGPIIRVHCGDVGKELFASMKKSMLGLAKDGFNLIIDEVILGDEFEEYKTFFKVFNKPLP</sequence>
<protein>
    <recommendedName>
        <fullName evidence="2">Phosphoribulokinase/uridine kinase domain-containing protein</fullName>
    </recommendedName>
</protein>
<dbReference type="EMBL" id="LAZR01014166">
    <property type="protein sequence ID" value="KKM18697.1"/>
    <property type="molecule type" value="Genomic_DNA"/>
</dbReference>
<evidence type="ECO:0008006" key="2">
    <source>
        <dbReference type="Google" id="ProtNLM"/>
    </source>
</evidence>
<dbReference type="Pfam" id="PF07931">
    <property type="entry name" value="CPT"/>
    <property type="match status" value="1"/>
</dbReference>
<feature type="non-terminal residue" evidence="1">
    <location>
        <position position="128"/>
    </location>
</feature>
<dbReference type="AlphaFoldDB" id="A0A0F9HU85"/>